<gene>
    <name evidence="8" type="ordered locus">CHU_1165</name>
</gene>
<feature type="region of interest" description="Disordered" evidence="5">
    <location>
        <begin position="202"/>
        <end position="223"/>
    </location>
</feature>
<keyword evidence="4 6" id="KW-0472">Membrane</keyword>
<dbReference type="GO" id="GO:0030416">
    <property type="term" value="P:methylamine metabolic process"/>
    <property type="evidence" value="ECO:0007669"/>
    <property type="project" value="InterPro"/>
</dbReference>
<feature type="compositionally biased region" description="Basic and acidic residues" evidence="5">
    <location>
        <begin position="205"/>
        <end position="217"/>
    </location>
</feature>
<evidence type="ECO:0000259" key="7">
    <source>
        <dbReference type="Pfam" id="PF07291"/>
    </source>
</evidence>
<dbReference type="GO" id="GO:0016020">
    <property type="term" value="C:membrane"/>
    <property type="evidence" value="ECO:0007669"/>
    <property type="project" value="UniProtKB-SubCell"/>
</dbReference>
<feature type="transmembrane region" description="Helical" evidence="6">
    <location>
        <begin position="7"/>
        <end position="29"/>
    </location>
</feature>
<evidence type="ECO:0000256" key="5">
    <source>
        <dbReference type="SAM" id="MobiDB-lite"/>
    </source>
</evidence>
<dbReference type="EMBL" id="CP000383">
    <property type="protein sequence ID" value="ABG58440.1"/>
    <property type="molecule type" value="Genomic_DNA"/>
</dbReference>
<keyword evidence="2 6" id="KW-0812">Transmembrane</keyword>
<reference evidence="8 9" key="1">
    <citation type="journal article" date="2007" name="Appl. Environ. Microbiol.">
        <title>Genome sequence of the cellulolytic gliding bacterium Cytophaga hutchinsonii.</title>
        <authorList>
            <person name="Xie G."/>
            <person name="Bruce D.C."/>
            <person name="Challacombe J.F."/>
            <person name="Chertkov O."/>
            <person name="Detter J.C."/>
            <person name="Gilna P."/>
            <person name="Han C.S."/>
            <person name="Lucas S."/>
            <person name="Misra M."/>
            <person name="Myers G.L."/>
            <person name="Richardson P."/>
            <person name="Tapia R."/>
            <person name="Thayer N."/>
            <person name="Thompson L.S."/>
            <person name="Brettin T.S."/>
            <person name="Henrissat B."/>
            <person name="Wilson D.B."/>
            <person name="McBride M.J."/>
        </authorList>
    </citation>
    <scope>NUCLEOTIDE SEQUENCE [LARGE SCALE GENOMIC DNA]</scope>
    <source>
        <strain evidence="9">ATCC 33406 / DSM 1761 / CIP 103989 / NBRC 15051 / NCIMB 9469 / D465</strain>
    </source>
</reference>
<dbReference type="AlphaFoldDB" id="A0A6N4SQ13"/>
<keyword evidence="9" id="KW-1185">Reference proteome</keyword>
<evidence type="ECO:0000256" key="4">
    <source>
        <dbReference type="ARBA" id="ARBA00023136"/>
    </source>
</evidence>
<feature type="transmembrane region" description="Helical" evidence="6">
    <location>
        <begin position="77"/>
        <end position="98"/>
    </location>
</feature>
<feature type="transmembrane region" description="Helical" evidence="6">
    <location>
        <begin position="49"/>
        <end position="70"/>
    </location>
</feature>
<sequence length="361" mass="40313">MKNNNQPLIWILRFIVSALFIFSAISKLIPSIAAFEHQLVVQNITNICFAPILARVVIAAEFFLGIAFLQNHYFKKFILPAMFLMLLGFCIHLSYQIFLHGDSGNCGCMGDLIPMTPSQALIKNVVTLGILVYIYTKTQVAKANQHRYPLAILLVCFGFVFWKYQPECGCDTAEILTPPAPVIERIIQIDTVYVDKTTLNKKGKTGTEVKPSDKKPQTDAVVLPPEPAVPTVQRRTSIFAPYTNFSTGTTNLDAGRQIVCLFNVECDHCMHTAKEICELNKTTKLPPVHIIFWGEESQKDAFFKFAGCTFPYAFVEATKFFRLLDKAPSPPRIVVLNEGNIVGDFSSETFSKAALVDATKK</sequence>
<accession>A0A6N4SQ13</accession>
<organism evidence="8 9">
    <name type="scientific">Cytophaga hutchinsonii (strain ATCC 33406 / DSM 1761 / CIP 103989 / NBRC 15051 / NCIMB 9469 / D465)</name>
    <dbReference type="NCBI Taxonomy" id="269798"/>
    <lineage>
        <taxon>Bacteria</taxon>
        <taxon>Pseudomonadati</taxon>
        <taxon>Bacteroidota</taxon>
        <taxon>Cytophagia</taxon>
        <taxon>Cytophagales</taxon>
        <taxon>Cytophagaceae</taxon>
        <taxon>Cytophaga</taxon>
    </lineage>
</organism>
<evidence type="ECO:0000256" key="3">
    <source>
        <dbReference type="ARBA" id="ARBA00022989"/>
    </source>
</evidence>
<feature type="domain" description="Methylamine utilisation protein MauE" evidence="7">
    <location>
        <begin position="7"/>
        <end position="134"/>
    </location>
</feature>
<proteinExistence type="predicted"/>
<feature type="transmembrane region" description="Helical" evidence="6">
    <location>
        <begin position="118"/>
        <end position="136"/>
    </location>
</feature>
<dbReference type="InterPro" id="IPR009908">
    <property type="entry name" value="Methylamine_util_MauE"/>
</dbReference>
<evidence type="ECO:0000313" key="9">
    <source>
        <dbReference type="Proteomes" id="UP000001822"/>
    </source>
</evidence>
<comment type="subcellular location">
    <subcellularLocation>
        <location evidence="1">Membrane</location>
        <topology evidence="1">Multi-pass membrane protein</topology>
    </subcellularLocation>
</comment>
<protein>
    <recommendedName>
        <fullName evidence="7">Methylamine utilisation protein MauE domain-containing protein</fullName>
    </recommendedName>
</protein>
<evidence type="ECO:0000256" key="2">
    <source>
        <dbReference type="ARBA" id="ARBA00022692"/>
    </source>
</evidence>
<dbReference type="Pfam" id="PF07291">
    <property type="entry name" value="MauE"/>
    <property type="match status" value="1"/>
</dbReference>
<keyword evidence="3 6" id="KW-1133">Transmembrane helix</keyword>
<evidence type="ECO:0000256" key="6">
    <source>
        <dbReference type="SAM" id="Phobius"/>
    </source>
</evidence>
<name>A0A6N4SQ13_CYTH3</name>
<evidence type="ECO:0000313" key="8">
    <source>
        <dbReference type="EMBL" id="ABG58440.1"/>
    </source>
</evidence>
<evidence type="ECO:0000256" key="1">
    <source>
        <dbReference type="ARBA" id="ARBA00004141"/>
    </source>
</evidence>
<dbReference type="RefSeq" id="WP_011584555.1">
    <property type="nucleotide sequence ID" value="NC_008255.1"/>
</dbReference>
<dbReference type="OrthoDB" id="9809429at2"/>
<feature type="transmembrane region" description="Helical" evidence="6">
    <location>
        <begin position="148"/>
        <end position="164"/>
    </location>
</feature>
<dbReference type="KEGG" id="chu:CHU_1165"/>
<dbReference type="Proteomes" id="UP000001822">
    <property type="component" value="Chromosome"/>
</dbReference>